<dbReference type="Proteomes" id="UP000176864">
    <property type="component" value="Unassembled WGS sequence"/>
</dbReference>
<name>A0A1F5NNH7_9BACT</name>
<dbReference type="PANTHER" id="PTHR30093:SF44">
    <property type="entry name" value="TYPE II SECRETION SYSTEM CORE PROTEIN G"/>
    <property type="match status" value="1"/>
</dbReference>
<dbReference type="GO" id="GO:0015628">
    <property type="term" value="P:protein secretion by the type II secretion system"/>
    <property type="evidence" value="ECO:0007669"/>
    <property type="project" value="InterPro"/>
</dbReference>
<dbReference type="Gene3D" id="3.30.700.10">
    <property type="entry name" value="Glycoprotein, Type 4 Pilin"/>
    <property type="match status" value="1"/>
</dbReference>
<organism evidence="7 8">
    <name type="scientific">Candidatus Doudnabacteria bacterium RIFCSPHIGHO2_01_FULL_46_14</name>
    <dbReference type="NCBI Taxonomy" id="1817824"/>
    <lineage>
        <taxon>Bacteria</taxon>
        <taxon>Candidatus Doudnaibacteriota</taxon>
    </lineage>
</organism>
<accession>A0A1F5NNH7</accession>
<protein>
    <recommendedName>
        <fullName evidence="9">Type II secretion system protein GspG C-terminal domain-containing protein</fullName>
    </recommendedName>
</protein>
<evidence type="ECO:0008006" key="9">
    <source>
        <dbReference type="Google" id="ProtNLM"/>
    </source>
</evidence>
<keyword evidence="4 6" id="KW-1133">Transmembrane helix</keyword>
<dbReference type="PROSITE" id="PS00409">
    <property type="entry name" value="PROKAR_NTER_METHYL"/>
    <property type="match status" value="1"/>
</dbReference>
<proteinExistence type="predicted"/>
<evidence type="ECO:0000256" key="4">
    <source>
        <dbReference type="ARBA" id="ARBA00022989"/>
    </source>
</evidence>
<dbReference type="AlphaFoldDB" id="A0A1F5NNH7"/>
<dbReference type="PRINTS" id="PR00813">
    <property type="entry name" value="BCTERIALGSPG"/>
</dbReference>
<dbReference type="SUPFAM" id="SSF54523">
    <property type="entry name" value="Pili subunits"/>
    <property type="match status" value="1"/>
</dbReference>
<dbReference type="NCBIfam" id="TIGR02532">
    <property type="entry name" value="IV_pilin_GFxxxE"/>
    <property type="match status" value="1"/>
</dbReference>
<evidence type="ECO:0000256" key="6">
    <source>
        <dbReference type="SAM" id="Phobius"/>
    </source>
</evidence>
<evidence type="ECO:0000313" key="8">
    <source>
        <dbReference type="Proteomes" id="UP000176864"/>
    </source>
</evidence>
<reference evidence="7 8" key="1">
    <citation type="journal article" date="2016" name="Nat. Commun.">
        <title>Thousands of microbial genomes shed light on interconnected biogeochemical processes in an aquifer system.</title>
        <authorList>
            <person name="Anantharaman K."/>
            <person name="Brown C.T."/>
            <person name="Hug L.A."/>
            <person name="Sharon I."/>
            <person name="Castelle C.J."/>
            <person name="Probst A.J."/>
            <person name="Thomas B.C."/>
            <person name="Singh A."/>
            <person name="Wilkins M.J."/>
            <person name="Karaoz U."/>
            <person name="Brodie E.L."/>
            <person name="Williams K.H."/>
            <person name="Hubbard S.S."/>
            <person name="Banfield J.F."/>
        </authorList>
    </citation>
    <scope>NUCLEOTIDE SEQUENCE [LARGE SCALE GENOMIC DNA]</scope>
</reference>
<evidence type="ECO:0000313" key="7">
    <source>
        <dbReference type="EMBL" id="OGE79082.1"/>
    </source>
</evidence>
<keyword evidence="5 6" id="KW-0472">Membrane</keyword>
<feature type="transmembrane region" description="Helical" evidence="6">
    <location>
        <begin position="12"/>
        <end position="35"/>
    </location>
</feature>
<dbReference type="Pfam" id="PF07963">
    <property type="entry name" value="N_methyl"/>
    <property type="match status" value="1"/>
</dbReference>
<dbReference type="PANTHER" id="PTHR30093">
    <property type="entry name" value="GENERAL SECRETION PATHWAY PROTEIN G"/>
    <property type="match status" value="1"/>
</dbReference>
<evidence type="ECO:0000256" key="2">
    <source>
        <dbReference type="ARBA" id="ARBA00022481"/>
    </source>
</evidence>
<dbReference type="InterPro" id="IPR000983">
    <property type="entry name" value="Bac_GSPG_pilin"/>
</dbReference>
<dbReference type="InterPro" id="IPR012902">
    <property type="entry name" value="N_methyl_site"/>
</dbReference>
<evidence type="ECO:0000256" key="3">
    <source>
        <dbReference type="ARBA" id="ARBA00022692"/>
    </source>
</evidence>
<keyword evidence="2" id="KW-0488">Methylation</keyword>
<evidence type="ECO:0000256" key="5">
    <source>
        <dbReference type="ARBA" id="ARBA00023136"/>
    </source>
</evidence>
<dbReference type="GO" id="GO:0016020">
    <property type="term" value="C:membrane"/>
    <property type="evidence" value="ECO:0007669"/>
    <property type="project" value="UniProtKB-SubCell"/>
</dbReference>
<keyword evidence="3 6" id="KW-0812">Transmembrane</keyword>
<sequence>MRQKSNHKNSGFTLIELLVVISVIGFLASIILVSLNGARLKARNSRRVADLHQLQNALELYYDANNGVYPRYDGGGSVNCSGSWATYYPGYEGCWTDLQTKLAPYTSKLPLDPLSTSPPTYFPSPYHYRTQKSGQSYYLLMWPEGSYPGGEDCYDGAGNWYCVGMNWQ</sequence>
<comment type="subcellular location">
    <subcellularLocation>
        <location evidence="1">Membrane</location>
        <topology evidence="1">Single-pass membrane protein</topology>
    </subcellularLocation>
</comment>
<dbReference type="GO" id="GO:0015627">
    <property type="term" value="C:type II protein secretion system complex"/>
    <property type="evidence" value="ECO:0007669"/>
    <property type="project" value="InterPro"/>
</dbReference>
<evidence type="ECO:0000256" key="1">
    <source>
        <dbReference type="ARBA" id="ARBA00004167"/>
    </source>
</evidence>
<dbReference type="InterPro" id="IPR045584">
    <property type="entry name" value="Pilin-like"/>
</dbReference>
<dbReference type="EMBL" id="MFEK01000007">
    <property type="protein sequence ID" value="OGE79082.1"/>
    <property type="molecule type" value="Genomic_DNA"/>
</dbReference>
<comment type="caution">
    <text evidence="7">The sequence shown here is derived from an EMBL/GenBank/DDBJ whole genome shotgun (WGS) entry which is preliminary data.</text>
</comment>
<gene>
    <name evidence="7" type="ORF">A2751_05550</name>
</gene>
<dbReference type="STRING" id="1817824.A2751_05550"/>